<evidence type="ECO:0000256" key="1">
    <source>
        <dbReference type="SAM" id="Phobius"/>
    </source>
</evidence>
<organism evidence="2 3">
    <name type="scientific">Leptospira alstonii serovar Sichuan str. 79601</name>
    <dbReference type="NCBI Taxonomy" id="1218565"/>
    <lineage>
        <taxon>Bacteria</taxon>
        <taxon>Pseudomonadati</taxon>
        <taxon>Spirochaetota</taxon>
        <taxon>Spirochaetia</taxon>
        <taxon>Leptospirales</taxon>
        <taxon>Leptospiraceae</taxon>
        <taxon>Leptospira</taxon>
    </lineage>
</organism>
<keyword evidence="1" id="KW-1133">Transmembrane helix</keyword>
<dbReference type="PATRIC" id="fig|1218565.3.peg.1263"/>
<sequence>MVITDGVDFGSETDFLRIQKVRLFASNILRIQIVGYFFGFYMQNPFSRELYDESLKLA</sequence>
<keyword evidence="1" id="KW-0812">Transmembrane</keyword>
<accession>M6D0T3</accession>
<evidence type="ECO:0000313" key="3">
    <source>
        <dbReference type="Proteomes" id="UP000011988"/>
    </source>
</evidence>
<dbReference type="EMBL" id="ANIK01000027">
    <property type="protein sequence ID" value="EMJ96306.1"/>
    <property type="molecule type" value="Genomic_DNA"/>
</dbReference>
<dbReference type="AlphaFoldDB" id="M6D0T3"/>
<protein>
    <submittedName>
        <fullName evidence="2">Uncharacterized protein</fullName>
    </submittedName>
</protein>
<gene>
    <name evidence="2" type="ORF">LEP1GSC194_3768</name>
</gene>
<keyword evidence="1" id="KW-0472">Membrane</keyword>
<dbReference type="Proteomes" id="UP000011988">
    <property type="component" value="Unassembled WGS sequence"/>
</dbReference>
<proteinExistence type="predicted"/>
<evidence type="ECO:0000313" key="2">
    <source>
        <dbReference type="EMBL" id="EMJ96306.1"/>
    </source>
</evidence>
<feature type="transmembrane region" description="Helical" evidence="1">
    <location>
        <begin position="21"/>
        <end position="42"/>
    </location>
</feature>
<name>M6D0T3_9LEPT</name>
<comment type="caution">
    <text evidence="2">The sequence shown here is derived from an EMBL/GenBank/DDBJ whole genome shotgun (WGS) entry which is preliminary data.</text>
</comment>
<reference evidence="2 3" key="1">
    <citation type="submission" date="2013-01" db="EMBL/GenBank/DDBJ databases">
        <authorList>
            <person name="Harkins D.M."/>
            <person name="Durkin A.S."/>
            <person name="Brinkac L.M."/>
            <person name="Haft D.H."/>
            <person name="Selengut J.D."/>
            <person name="Sanka R."/>
            <person name="DePew J."/>
            <person name="Purushe J."/>
            <person name="Galloway R.L."/>
            <person name="Vinetz J.M."/>
            <person name="Sutton G.G."/>
            <person name="Nierman W.C."/>
            <person name="Fouts D.E."/>
        </authorList>
    </citation>
    <scope>NUCLEOTIDE SEQUENCE [LARGE SCALE GENOMIC DNA]</scope>
    <source>
        <strain evidence="2 3">79601</strain>
    </source>
</reference>